<dbReference type="Pfam" id="PF08534">
    <property type="entry name" value="Redoxin"/>
    <property type="match status" value="1"/>
</dbReference>
<dbReference type="InterPro" id="IPR013766">
    <property type="entry name" value="Thioredoxin_domain"/>
</dbReference>
<evidence type="ECO:0000313" key="8">
    <source>
        <dbReference type="EMBL" id="SMH45199.1"/>
    </source>
</evidence>
<dbReference type="PANTHER" id="PTHR42852:SF6">
    <property type="entry name" value="THIOL:DISULFIDE INTERCHANGE PROTEIN DSBE"/>
    <property type="match status" value="1"/>
</dbReference>
<evidence type="ECO:0000259" key="7">
    <source>
        <dbReference type="PROSITE" id="PS51352"/>
    </source>
</evidence>
<keyword evidence="4" id="KW-1015">Disulfide bond</keyword>
<evidence type="ECO:0000256" key="4">
    <source>
        <dbReference type="ARBA" id="ARBA00023157"/>
    </source>
</evidence>
<dbReference type="OrthoDB" id="9796554at2"/>
<evidence type="ECO:0000256" key="5">
    <source>
        <dbReference type="ARBA" id="ARBA00023284"/>
    </source>
</evidence>
<keyword evidence="8" id="KW-0413">Isomerase</keyword>
<comment type="subcellular location">
    <subcellularLocation>
        <location evidence="1">Cell envelope</location>
    </subcellularLocation>
</comment>
<dbReference type="InterPro" id="IPR050553">
    <property type="entry name" value="Thioredoxin_ResA/DsbE_sf"/>
</dbReference>
<dbReference type="AlphaFoldDB" id="A0A1X7P3E4"/>
<organism evidence="8 9">
    <name type="scientific">Rathayibacter oskolensis</name>
    <dbReference type="NCBI Taxonomy" id="1891671"/>
    <lineage>
        <taxon>Bacteria</taxon>
        <taxon>Bacillati</taxon>
        <taxon>Actinomycetota</taxon>
        <taxon>Actinomycetes</taxon>
        <taxon>Micrococcales</taxon>
        <taxon>Microbacteriaceae</taxon>
        <taxon>Rathayibacter</taxon>
    </lineage>
</organism>
<evidence type="ECO:0000313" key="9">
    <source>
        <dbReference type="Proteomes" id="UP000193711"/>
    </source>
</evidence>
<dbReference type="SUPFAM" id="SSF52833">
    <property type="entry name" value="Thioredoxin-like"/>
    <property type="match status" value="1"/>
</dbReference>
<evidence type="ECO:0000256" key="3">
    <source>
        <dbReference type="ARBA" id="ARBA00022968"/>
    </source>
</evidence>
<dbReference type="InterPro" id="IPR036249">
    <property type="entry name" value="Thioredoxin-like_sf"/>
</dbReference>
<dbReference type="GO" id="GO:0016491">
    <property type="term" value="F:oxidoreductase activity"/>
    <property type="evidence" value="ECO:0007669"/>
    <property type="project" value="InterPro"/>
</dbReference>
<accession>A0A1X7P3E4</accession>
<evidence type="ECO:0000256" key="6">
    <source>
        <dbReference type="SAM" id="SignalP"/>
    </source>
</evidence>
<keyword evidence="9" id="KW-1185">Reference proteome</keyword>
<dbReference type="GO" id="GO:0016853">
    <property type="term" value="F:isomerase activity"/>
    <property type="evidence" value="ECO:0007669"/>
    <property type="project" value="UniProtKB-KW"/>
</dbReference>
<evidence type="ECO:0000256" key="2">
    <source>
        <dbReference type="ARBA" id="ARBA00022748"/>
    </source>
</evidence>
<dbReference type="PANTHER" id="PTHR42852">
    <property type="entry name" value="THIOL:DISULFIDE INTERCHANGE PROTEIN DSBE"/>
    <property type="match status" value="1"/>
</dbReference>
<keyword evidence="2" id="KW-0201">Cytochrome c-type biogenesis</keyword>
<sequence>MARLRAVSGLALAALLALTGCTEDGGLAGQYRNGDNKGYISGDGTVTEVASDGRDDPIVFSGTDEDGATVDSADLAGRVVVVNFWYASCAPCRAEAPDLESVNAEFADQDVSFVGVNVRDQAPTAAAFAETYGISYPSIVDVDSSVQLAFTGEVPPNAVPTTIVLDREGRVASRILGQLQEASILSTLVSDTLAESE</sequence>
<dbReference type="EMBL" id="FXBM01000002">
    <property type="protein sequence ID" value="SMH45199.1"/>
    <property type="molecule type" value="Genomic_DNA"/>
</dbReference>
<dbReference type="CDD" id="cd02966">
    <property type="entry name" value="TlpA_like_family"/>
    <property type="match status" value="1"/>
</dbReference>
<feature type="domain" description="Thioredoxin" evidence="7">
    <location>
        <begin position="50"/>
        <end position="194"/>
    </location>
</feature>
<dbReference type="Gene3D" id="3.40.30.10">
    <property type="entry name" value="Glutaredoxin"/>
    <property type="match status" value="1"/>
</dbReference>
<keyword evidence="5" id="KW-0676">Redox-active center</keyword>
<reference evidence="9" key="1">
    <citation type="submission" date="2017-04" db="EMBL/GenBank/DDBJ databases">
        <authorList>
            <person name="Varghese N."/>
            <person name="Submissions S."/>
        </authorList>
    </citation>
    <scope>NUCLEOTIDE SEQUENCE [LARGE SCALE GENOMIC DNA]</scope>
    <source>
        <strain evidence="9">VKM Ac-2121</strain>
    </source>
</reference>
<dbReference type="STRING" id="1891671.SAMN06295885_2497"/>
<dbReference type="GO" id="GO:0030313">
    <property type="term" value="C:cell envelope"/>
    <property type="evidence" value="ECO:0007669"/>
    <property type="project" value="UniProtKB-SubCell"/>
</dbReference>
<gene>
    <name evidence="8" type="ORF">SAMN06295885_2497</name>
</gene>
<name>A0A1X7P3E4_9MICO</name>
<feature type="signal peptide" evidence="6">
    <location>
        <begin position="1"/>
        <end position="19"/>
    </location>
</feature>
<feature type="chain" id="PRO_5039144810" evidence="6">
    <location>
        <begin position="20"/>
        <end position="197"/>
    </location>
</feature>
<dbReference type="GO" id="GO:0017004">
    <property type="term" value="P:cytochrome complex assembly"/>
    <property type="evidence" value="ECO:0007669"/>
    <property type="project" value="UniProtKB-KW"/>
</dbReference>
<protein>
    <submittedName>
        <fullName evidence="8">Thiol-disulfide isomerase or thioredoxin</fullName>
    </submittedName>
</protein>
<dbReference type="InterPro" id="IPR013740">
    <property type="entry name" value="Redoxin"/>
</dbReference>
<dbReference type="Proteomes" id="UP000193711">
    <property type="component" value="Unassembled WGS sequence"/>
</dbReference>
<keyword evidence="6" id="KW-0732">Signal</keyword>
<dbReference type="PROSITE" id="PS51257">
    <property type="entry name" value="PROKAR_LIPOPROTEIN"/>
    <property type="match status" value="1"/>
</dbReference>
<dbReference type="PROSITE" id="PS51352">
    <property type="entry name" value="THIOREDOXIN_2"/>
    <property type="match status" value="1"/>
</dbReference>
<keyword evidence="3" id="KW-0812">Transmembrane</keyword>
<keyword evidence="3" id="KW-0735">Signal-anchor</keyword>
<dbReference type="RefSeq" id="WP_085476890.1">
    <property type="nucleotide sequence ID" value="NZ_FXBM01000002.1"/>
</dbReference>
<proteinExistence type="predicted"/>
<evidence type="ECO:0000256" key="1">
    <source>
        <dbReference type="ARBA" id="ARBA00004196"/>
    </source>
</evidence>